<accession>A0A1H1QHR9</accession>
<keyword evidence="4" id="KW-1185">Reference proteome</keyword>
<name>A0A1H1QHR9_9ACTN</name>
<feature type="region of interest" description="Disordered" evidence="1">
    <location>
        <begin position="559"/>
        <end position="578"/>
    </location>
</feature>
<gene>
    <name evidence="3" type="ORF">SAMN04488570_1418</name>
</gene>
<proteinExistence type="predicted"/>
<reference evidence="4" key="1">
    <citation type="submission" date="2016-10" db="EMBL/GenBank/DDBJ databases">
        <authorList>
            <person name="Varghese N."/>
            <person name="Submissions S."/>
        </authorList>
    </citation>
    <scope>NUCLEOTIDE SEQUENCE [LARGE SCALE GENOMIC DNA]</scope>
    <source>
        <strain evidence="4">DSM 22127</strain>
    </source>
</reference>
<evidence type="ECO:0000313" key="4">
    <source>
        <dbReference type="Proteomes" id="UP000198859"/>
    </source>
</evidence>
<evidence type="ECO:0000256" key="1">
    <source>
        <dbReference type="SAM" id="MobiDB-lite"/>
    </source>
</evidence>
<feature type="transmembrane region" description="Helical" evidence="2">
    <location>
        <begin position="158"/>
        <end position="180"/>
    </location>
</feature>
<dbReference type="RefSeq" id="WP_091727709.1">
    <property type="nucleotide sequence ID" value="NZ_LT629757.1"/>
</dbReference>
<keyword evidence="2" id="KW-0812">Transmembrane</keyword>
<feature type="transmembrane region" description="Helical" evidence="2">
    <location>
        <begin position="192"/>
        <end position="209"/>
    </location>
</feature>
<feature type="transmembrane region" description="Helical" evidence="2">
    <location>
        <begin position="127"/>
        <end position="146"/>
    </location>
</feature>
<dbReference type="EMBL" id="LT629757">
    <property type="protein sequence ID" value="SDS22934.1"/>
    <property type="molecule type" value="Genomic_DNA"/>
</dbReference>
<feature type="transmembrane region" description="Helical" evidence="2">
    <location>
        <begin position="76"/>
        <end position="97"/>
    </location>
</feature>
<evidence type="ECO:0000313" key="3">
    <source>
        <dbReference type="EMBL" id="SDS22934.1"/>
    </source>
</evidence>
<dbReference type="OrthoDB" id="3463898at2"/>
<feature type="transmembrane region" description="Helical" evidence="2">
    <location>
        <begin position="288"/>
        <end position="310"/>
    </location>
</feature>
<keyword evidence="2" id="KW-1133">Transmembrane helix</keyword>
<dbReference type="AlphaFoldDB" id="A0A1H1QHR9"/>
<keyword evidence="2" id="KW-0472">Membrane</keyword>
<organism evidence="3 4">
    <name type="scientific">Nocardioides scoriae</name>
    <dbReference type="NCBI Taxonomy" id="642780"/>
    <lineage>
        <taxon>Bacteria</taxon>
        <taxon>Bacillati</taxon>
        <taxon>Actinomycetota</taxon>
        <taxon>Actinomycetes</taxon>
        <taxon>Propionibacteriales</taxon>
        <taxon>Nocardioidaceae</taxon>
        <taxon>Nocardioides</taxon>
    </lineage>
</organism>
<sequence length="578" mass="58955">MGSTWRRRLPVVWVLVLAVVLLGPALLPGHVLTYDMVWVPDLALTRDALGVGSALPRAVPSDAVVAVLDEVVPGQLLQHLVLLGTLVGAGLGVLRLADRGSLVAQLVSATAYVWNPFVVERLVMGHWPVLVGYAVAPWVVSAVLAWRRSGVVPASLWGLVPLGSLSASTGLVTALLLLATTLTVGPARRGRGLLVVAATLLVANAPWLVSGLLHASVATTDAGASSRFALQDEGGLPGPLAALTLGGIWNAEVVPASRLGVPGWLWLAAVVVLVVLGATGLRRRLGTPLVAALAGCAVLGWGAATLSWVAPTALGSLAASVPGGGVLRDSTRLLALVAPGLALVLGEGAARLVRALPAAARPGLGVALVLLPVATLPDAGLGAGGRLEAVELPADLAAARAVVAGLDGDVVLLPFSSYRQPAWNGDRKVLDPTGRALGRDFVADDALSVGGRVVPGEDPRARAVGEALRQGDERARADALRDLGIGVVVTERDAGEAPAVAGRTAYDGDVLLVQALGDVAPPVVPRTWVVAMTLAWAAYVGALVAGTVLGLLRAVGARRGRRHEGRTSPPRGATPPMR</sequence>
<dbReference type="STRING" id="642780.SAMN04488570_1418"/>
<dbReference type="Proteomes" id="UP000198859">
    <property type="component" value="Chromosome I"/>
</dbReference>
<feature type="transmembrane region" description="Helical" evidence="2">
    <location>
        <begin position="263"/>
        <end position="281"/>
    </location>
</feature>
<feature type="transmembrane region" description="Helical" evidence="2">
    <location>
        <begin position="528"/>
        <end position="552"/>
    </location>
</feature>
<evidence type="ECO:0000256" key="2">
    <source>
        <dbReference type="SAM" id="Phobius"/>
    </source>
</evidence>
<protein>
    <recommendedName>
        <fullName evidence="5">Membrane protein YfhO</fullName>
    </recommendedName>
</protein>
<evidence type="ECO:0008006" key="5">
    <source>
        <dbReference type="Google" id="ProtNLM"/>
    </source>
</evidence>